<gene>
    <name evidence="1" type="ORF">GCM10009863_66470</name>
</gene>
<reference evidence="2" key="1">
    <citation type="journal article" date="2019" name="Int. J. Syst. Evol. Microbiol.">
        <title>The Global Catalogue of Microorganisms (GCM) 10K type strain sequencing project: providing services to taxonomists for standard genome sequencing and annotation.</title>
        <authorList>
            <consortium name="The Broad Institute Genomics Platform"/>
            <consortium name="The Broad Institute Genome Sequencing Center for Infectious Disease"/>
            <person name="Wu L."/>
            <person name="Ma J."/>
        </authorList>
    </citation>
    <scope>NUCLEOTIDE SEQUENCE [LARGE SCALE GENOMIC DNA]</scope>
    <source>
        <strain evidence="2">JCM 16373</strain>
    </source>
</reference>
<name>A0ABP6DD81_9ACTN</name>
<organism evidence="1 2">
    <name type="scientific">Streptomyces axinellae</name>
    <dbReference type="NCBI Taxonomy" id="552788"/>
    <lineage>
        <taxon>Bacteria</taxon>
        <taxon>Bacillati</taxon>
        <taxon>Actinomycetota</taxon>
        <taxon>Actinomycetes</taxon>
        <taxon>Kitasatosporales</taxon>
        <taxon>Streptomycetaceae</taxon>
        <taxon>Streptomyces</taxon>
    </lineage>
</organism>
<keyword evidence="2" id="KW-1185">Reference proteome</keyword>
<evidence type="ECO:0000313" key="2">
    <source>
        <dbReference type="Proteomes" id="UP001501447"/>
    </source>
</evidence>
<dbReference type="Proteomes" id="UP001501447">
    <property type="component" value="Unassembled WGS sequence"/>
</dbReference>
<evidence type="ECO:0000313" key="1">
    <source>
        <dbReference type="EMBL" id="GAA2640020.1"/>
    </source>
</evidence>
<proteinExistence type="predicted"/>
<accession>A0ABP6DD81</accession>
<dbReference type="EMBL" id="BAAARJ010000037">
    <property type="protein sequence ID" value="GAA2640020.1"/>
    <property type="molecule type" value="Genomic_DNA"/>
</dbReference>
<protein>
    <submittedName>
        <fullName evidence="1">Uncharacterized protein</fullName>
    </submittedName>
</protein>
<comment type="caution">
    <text evidence="1">The sequence shown here is derived from an EMBL/GenBank/DDBJ whole genome shotgun (WGS) entry which is preliminary data.</text>
</comment>
<sequence length="239" mass="26501">MMTAIERALSQTRIDKRPYKDSDVTRAEARLSYKIASNTFRGALSFDDQVQPAMDAAVRGRDGRRQPPQNAFLRQLQVLSETVVAQDLHPLQDFLAHRLLEPEGALVLGCVLHLASREDSARFWWQFAAGAGDIGGACCLYLHHMGHGERIEADLWRHQIEIGPAHVPARPEFVSRQDLLTTLRILEVLRAGEEGPHFTPAVSAVLAYVPDAVSEIEGLELPLPEPGFPDRIEQLTASA</sequence>